<feature type="compositionally biased region" description="Low complexity" evidence="3">
    <location>
        <begin position="50"/>
        <end position="71"/>
    </location>
</feature>
<keyword evidence="1 2" id="KW-0371">Homeobox</keyword>
<protein>
    <recommendedName>
        <fullName evidence="4">Homeobox domain-containing protein</fullName>
    </recommendedName>
</protein>
<keyword evidence="1 2" id="KW-0539">Nucleus</keyword>
<dbReference type="InParanoid" id="A0A067PA45"/>
<accession>A0A067PA45</accession>
<dbReference type="SUPFAM" id="SSF46689">
    <property type="entry name" value="Homeodomain-like"/>
    <property type="match status" value="1"/>
</dbReference>
<dbReference type="HOGENOM" id="CLU_033345_0_0_1"/>
<organism evidence="5 6">
    <name type="scientific">Jaapia argillacea MUCL 33604</name>
    <dbReference type="NCBI Taxonomy" id="933084"/>
    <lineage>
        <taxon>Eukaryota</taxon>
        <taxon>Fungi</taxon>
        <taxon>Dikarya</taxon>
        <taxon>Basidiomycota</taxon>
        <taxon>Agaricomycotina</taxon>
        <taxon>Agaricomycetes</taxon>
        <taxon>Agaricomycetidae</taxon>
        <taxon>Jaapiales</taxon>
        <taxon>Jaapiaceae</taxon>
        <taxon>Jaapia</taxon>
    </lineage>
</organism>
<dbReference type="Proteomes" id="UP000027265">
    <property type="component" value="Unassembled WGS sequence"/>
</dbReference>
<dbReference type="Pfam" id="PF00046">
    <property type="entry name" value="Homeodomain"/>
    <property type="match status" value="1"/>
</dbReference>
<feature type="compositionally biased region" description="Basic and acidic residues" evidence="3">
    <location>
        <begin position="525"/>
        <end position="541"/>
    </location>
</feature>
<feature type="compositionally biased region" description="Low complexity" evidence="3">
    <location>
        <begin position="277"/>
        <end position="289"/>
    </location>
</feature>
<dbReference type="GO" id="GO:0000981">
    <property type="term" value="F:DNA-binding transcription factor activity, RNA polymerase II-specific"/>
    <property type="evidence" value="ECO:0007669"/>
    <property type="project" value="TreeGrafter"/>
</dbReference>
<evidence type="ECO:0000313" key="5">
    <source>
        <dbReference type="EMBL" id="KDQ51793.1"/>
    </source>
</evidence>
<feature type="compositionally biased region" description="Pro residues" evidence="3">
    <location>
        <begin position="1"/>
        <end position="24"/>
    </location>
</feature>
<dbReference type="Gene3D" id="1.10.10.60">
    <property type="entry name" value="Homeodomain-like"/>
    <property type="match status" value="1"/>
</dbReference>
<dbReference type="STRING" id="933084.A0A067PA45"/>
<name>A0A067PA45_9AGAM</name>
<dbReference type="AlphaFoldDB" id="A0A067PA45"/>
<dbReference type="CDD" id="cd00086">
    <property type="entry name" value="homeodomain"/>
    <property type="match status" value="1"/>
</dbReference>
<evidence type="ECO:0000256" key="1">
    <source>
        <dbReference type="PROSITE-ProRule" id="PRU00108"/>
    </source>
</evidence>
<keyword evidence="1 2" id="KW-0238">DNA-binding</keyword>
<evidence type="ECO:0000259" key="4">
    <source>
        <dbReference type="PROSITE" id="PS50071"/>
    </source>
</evidence>
<feature type="DNA-binding region" description="Homeobox" evidence="1">
    <location>
        <begin position="155"/>
        <end position="214"/>
    </location>
</feature>
<evidence type="ECO:0000313" key="6">
    <source>
        <dbReference type="Proteomes" id="UP000027265"/>
    </source>
</evidence>
<feature type="domain" description="Homeobox" evidence="4">
    <location>
        <begin position="153"/>
        <end position="213"/>
    </location>
</feature>
<comment type="subcellular location">
    <subcellularLocation>
        <location evidence="1 2">Nucleus</location>
    </subcellularLocation>
</comment>
<feature type="compositionally biased region" description="Low complexity" evidence="3">
    <location>
        <begin position="511"/>
        <end position="521"/>
    </location>
</feature>
<feature type="compositionally biased region" description="Basic and acidic residues" evidence="3">
    <location>
        <begin position="104"/>
        <end position="118"/>
    </location>
</feature>
<feature type="compositionally biased region" description="Low complexity" evidence="3">
    <location>
        <begin position="461"/>
        <end position="484"/>
    </location>
</feature>
<dbReference type="InterPro" id="IPR052631">
    <property type="entry name" value="Paired_homeobox_Bicoid"/>
</dbReference>
<feature type="compositionally biased region" description="Low complexity" evidence="3">
    <location>
        <begin position="381"/>
        <end position="400"/>
    </location>
</feature>
<dbReference type="SMART" id="SM00389">
    <property type="entry name" value="HOX"/>
    <property type="match status" value="1"/>
</dbReference>
<feature type="compositionally biased region" description="Basic and acidic residues" evidence="3">
    <location>
        <begin position="549"/>
        <end position="560"/>
    </location>
</feature>
<proteinExistence type="predicted"/>
<dbReference type="InterPro" id="IPR001356">
    <property type="entry name" value="HD"/>
</dbReference>
<dbReference type="GO" id="GO:0005634">
    <property type="term" value="C:nucleus"/>
    <property type="evidence" value="ECO:0007669"/>
    <property type="project" value="UniProtKB-SubCell"/>
</dbReference>
<dbReference type="GO" id="GO:1990837">
    <property type="term" value="F:sequence-specific double-stranded DNA binding"/>
    <property type="evidence" value="ECO:0007669"/>
    <property type="project" value="TreeGrafter"/>
</dbReference>
<gene>
    <name evidence="5" type="ORF">JAAARDRAFT_499496</name>
</gene>
<evidence type="ECO:0000256" key="3">
    <source>
        <dbReference type="SAM" id="MobiDB-lite"/>
    </source>
</evidence>
<dbReference type="PANTHER" id="PTHR46255">
    <property type="entry name" value="SHORT STATURE HOMEOBOX"/>
    <property type="match status" value="1"/>
</dbReference>
<dbReference type="EMBL" id="KL197745">
    <property type="protein sequence ID" value="KDQ51793.1"/>
    <property type="molecule type" value="Genomic_DNA"/>
</dbReference>
<sequence>MSGSHPPTPIPNPRSPSNPPPTTSAPPTLSLEPLTPSRHQIHETVAFEHSPSGRTRPPSPPLQSTSQSTLPENLPSPSIGRRATRTRPLEGGSPSPRRSKRMRRNEAEESPEEIREESSSGSSSQGDMADTEMEGGHGEQAEPSTSTTRAPVPKKKRTRTLTTPHQAAVLHALLAQSRFPTTAMREDVGRQIGLSARKVQIWFQNQRQKAKRPRSQGGAPLTRPPQYGPFPNAPPSAGQYSSSSQVGPGYEGLSPIEAGPSSSSRQLAERYDPSRPSGSESFISAGSSSQLSGPGMPGSTAYPSPTSPRTRPLGFHSQHSAEGRILHDMSPYLDQPGAFVEMHAMAPLVTRAPGRRPAGPPPSSFDHSLTLPPLILPPPSSSGSSSLPGTSARYSSSRGGRPPGSAPHPASTYDYPQQLLPSLYSDSPFAHQLPDQPSRYSTTIPPPFTLQPQPMWDPTAFSPLSRPSTSSTSSFPRPSTSSSSAGRLSMSDIYGRLSSRPGTGVPEMRTSRPGTSSSPTHTRSRRYDPVRSSAETHEHPARQPSRPPPRRDTEDDPSHE</sequence>
<keyword evidence="6" id="KW-1185">Reference proteome</keyword>
<feature type="region of interest" description="Disordered" evidence="3">
    <location>
        <begin position="1"/>
        <end position="165"/>
    </location>
</feature>
<dbReference type="InterPro" id="IPR009057">
    <property type="entry name" value="Homeodomain-like_sf"/>
</dbReference>
<feature type="compositionally biased region" description="Pro residues" evidence="3">
    <location>
        <begin position="222"/>
        <end position="234"/>
    </location>
</feature>
<reference evidence="6" key="1">
    <citation type="journal article" date="2014" name="Proc. Natl. Acad. Sci. U.S.A.">
        <title>Extensive sampling of basidiomycete genomes demonstrates inadequacy of the white-rot/brown-rot paradigm for wood decay fungi.</title>
        <authorList>
            <person name="Riley R."/>
            <person name="Salamov A.A."/>
            <person name="Brown D.W."/>
            <person name="Nagy L.G."/>
            <person name="Floudas D."/>
            <person name="Held B.W."/>
            <person name="Levasseur A."/>
            <person name="Lombard V."/>
            <person name="Morin E."/>
            <person name="Otillar R."/>
            <person name="Lindquist E.A."/>
            <person name="Sun H."/>
            <person name="LaButti K.M."/>
            <person name="Schmutz J."/>
            <person name="Jabbour D."/>
            <person name="Luo H."/>
            <person name="Baker S.E."/>
            <person name="Pisabarro A.G."/>
            <person name="Walton J.D."/>
            <person name="Blanchette R.A."/>
            <person name="Henrissat B."/>
            <person name="Martin F."/>
            <person name="Cullen D."/>
            <person name="Hibbett D.S."/>
            <person name="Grigoriev I.V."/>
        </authorList>
    </citation>
    <scope>NUCLEOTIDE SEQUENCE [LARGE SCALE GENOMIC DNA]</scope>
    <source>
        <strain evidence="6">MUCL 33604</strain>
    </source>
</reference>
<evidence type="ECO:0000256" key="2">
    <source>
        <dbReference type="RuleBase" id="RU000682"/>
    </source>
</evidence>
<dbReference type="OrthoDB" id="6159439at2759"/>
<dbReference type="PANTHER" id="PTHR46255:SF3">
    <property type="entry name" value="HOMEOBOX DOMAIN-CONTAINING PROTEIN"/>
    <property type="match status" value="1"/>
</dbReference>
<feature type="compositionally biased region" description="Low complexity" evidence="3">
    <location>
        <begin position="25"/>
        <end position="37"/>
    </location>
</feature>
<dbReference type="PROSITE" id="PS50071">
    <property type="entry name" value="HOMEOBOX_2"/>
    <property type="match status" value="1"/>
</dbReference>
<feature type="region of interest" description="Disordered" evidence="3">
    <location>
        <begin position="204"/>
        <end position="331"/>
    </location>
</feature>
<feature type="region of interest" description="Disordered" evidence="3">
    <location>
        <begin position="350"/>
        <end position="560"/>
    </location>
</feature>